<keyword evidence="2" id="KW-1185">Reference proteome</keyword>
<organism evidence="1 2">
    <name type="scientific">Racocetra fulgida</name>
    <dbReference type="NCBI Taxonomy" id="60492"/>
    <lineage>
        <taxon>Eukaryota</taxon>
        <taxon>Fungi</taxon>
        <taxon>Fungi incertae sedis</taxon>
        <taxon>Mucoromycota</taxon>
        <taxon>Glomeromycotina</taxon>
        <taxon>Glomeromycetes</taxon>
        <taxon>Diversisporales</taxon>
        <taxon>Gigasporaceae</taxon>
        <taxon>Racocetra</taxon>
    </lineage>
</organism>
<protein>
    <submittedName>
        <fullName evidence="1">19668_t:CDS:1</fullName>
    </submittedName>
</protein>
<gene>
    <name evidence="1" type="ORF">RFULGI_LOCUS14103</name>
</gene>
<dbReference type="Proteomes" id="UP000789396">
    <property type="component" value="Unassembled WGS sequence"/>
</dbReference>
<feature type="non-terminal residue" evidence="1">
    <location>
        <position position="45"/>
    </location>
</feature>
<proteinExistence type="predicted"/>
<evidence type="ECO:0000313" key="2">
    <source>
        <dbReference type="Proteomes" id="UP000789396"/>
    </source>
</evidence>
<dbReference type="EMBL" id="CAJVPZ010039768">
    <property type="protein sequence ID" value="CAG8758162.1"/>
    <property type="molecule type" value="Genomic_DNA"/>
</dbReference>
<sequence>YFNSVSNMDNNTTNNALLKCNSCQKFLSLNNFVKDTYQHKTCNTC</sequence>
<evidence type="ECO:0000313" key="1">
    <source>
        <dbReference type="EMBL" id="CAG8758162.1"/>
    </source>
</evidence>
<dbReference type="AlphaFoldDB" id="A0A9N9NPL8"/>
<name>A0A9N9NPL8_9GLOM</name>
<feature type="non-terminal residue" evidence="1">
    <location>
        <position position="1"/>
    </location>
</feature>
<accession>A0A9N9NPL8</accession>
<reference evidence="1" key="1">
    <citation type="submission" date="2021-06" db="EMBL/GenBank/DDBJ databases">
        <authorList>
            <person name="Kallberg Y."/>
            <person name="Tangrot J."/>
            <person name="Rosling A."/>
        </authorList>
    </citation>
    <scope>NUCLEOTIDE SEQUENCE</scope>
    <source>
        <strain evidence="1">IN212</strain>
    </source>
</reference>
<comment type="caution">
    <text evidence="1">The sequence shown here is derived from an EMBL/GenBank/DDBJ whole genome shotgun (WGS) entry which is preliminary data.</text>
</comment>